<dbReference type="InterPro" id="IPR001680">
    <property type="entry name" value="WD40_rpt"/>
</dbReference>
<accession>X0TX94</accession>
<proteinExistence type="predicted"/>
<dbReference type="EMBL" id="BARS01013037">
    <property type="protein sequence ID" value="GAF92762.1"/>
    <property type="molecule type" value="Genomic_DNA"/>
</dbReference>
<reference evidence="1" key="1">
    <citation type="journal article" date="2014" name="Front. Microbiol.">
        <title>High frequency of phylogenetically diverse reductive dehalogenase-homologous genes in deep subseafloor sedimentary metagenomes.</title>
        <authorList>
            <person name="Kawai M."/>
            <person name="Futagami T."/>
            <person name="Toyoda A."/>
            <person name="Takaki Y."/>
            <person name="Nishi S."/>
            <person name="Hori S."/>
            <person name="Arai W."/>
            <person name="Tsubouchi T."/>
            <person name="Morono Y."/>
            <person name="Uchiyama I."/>
            <person name="Ito T."/>
            <person name="Fujiyama A."/>
            <person name="Inagaki F."/>
            <person name="Takami H."/>
        </authorList>
    </citation>
    <scope>NUCLEOTIDE SEQUENCE</scope>
    <source>
        <strain evidence="1">Expedition CK06-06</strain>
    </source>
</reference>
<comment type="caution">
    <text evidence="1">The sequence shown here is derived from an EMBL/GenBank/DDBJ whole genome shotgun (WGS) entry which is preliminary data.</text>
</comment>
<feature type="non-terminal residue" evidence="1">
    <location>
        <position position="1"/>
    </location>
</feature>
<dbReference type="PROSITE" id="PS50082">
    <property type="entry name" value="WD_REPEATS_2"/>
    <property type="match status" value="1"/>
</dbReference>
<feature type="non-terminal residue" evidence="1">
    <location>
        <position position="178"/>
    </location>
</feature>
<sequence length="178" mass="18820">ALDVTGAALISSTLGVTGDTTLGTLGISGLATFDSVPTGTGVGQGSVYINPASATADYTLLGLAVNGDEKFKVDEDGDLTAGTVTGTKLYMTNPTDNHTSASADVRWNPTTKELEMGGDDICISVWSVSADGKETYSGQLIDWNYFKEYEDYDEVTLRDPSNTVKFTVAYGLPETDYI</sequence>
<dbReference type="AlphaFoldDB" id="X0TX94"/>
<organism evidence="1">
    <name type="scientific">marine sediment metagenome</name>
    <dbReference type="NCBI Taxonomy" id="412755"/>
    <lineage>
        <taxon>unclassified sequences</taxon>
        <taxon>metagenomes</taxon>
        <taxon>ecological metagenomes</taxon>
    </lineage>
</organism>
<gene>
    <name evidence="1" type="ORF">S01H1_22885</name>
</gene>
<evidence type="ECO:0000313" key="1">
    <source>
        <dbReference type="EMBL" id="GAF92762.1"/>
    </source>
</evidence>
<protein>
    <submittedName>
        <fullName evidence="1">Uncharacterized protein</fullName>
    </submittedName>
</protein>
<name>X0TX94_9ZZZZ</name>